<feature type="compositionally biased region" description="Polar residues" evidence="1">
    <location>
        <begin position="173"/>
        <end position="183"/>
    </location>
</feature>
<proteinExistence type="predicted"/>
<reference evidence="2 3" key="1">
    <citation type="submission" date="2018-06" db="EMBL/GenBank/DDBJ databases">
        <authorList>
            <consortium name="Pathogen Informatics"/>
            <person name="Doyle S."/>
        </authorList>
    </citation>
    <scope>NUCLEOTIDE SEQUENCE [LARGE SCALE GENOMIC DNA]</scope>
    <source>
        <strain evidence="2 3">NCTC12151</strain>
    </source>
</reference>
<organism evidence="2 3">
    <name type="scientific">Leminorella richardii</name>
    <dbReference type="NCBI Taxonomy" id="158841"/>
    <lineage>
        <taxon>Bacteria</taxon>
        <taxon>Pseudomonadati</taxon>
        <taxon>Pseudomonadota</taxon>
        <taxon>Gammaproteobacteria</taxon>
        <taxon>Enterobacterales</taxon>
        <taxon>Budviciaceae</taxon>
        <taxon>Leminorella</taxon>
    </lineage>
</organism>
<feature type="region of interest" description="Disordered" evidence="1">
    <location>
        <begin position="170"/>
        <end position="189"/>
    </location>
</feature>
<accession>A0A2X4UPU6</accession>
<dbReference type="GO" id="GO:0003677">
    <property type="term" value="F:DNA binding"/>
    <property type="evidence" value="ECO:0007669"/>
    <property type="project" value="InterPro"/>
</dbReference>
<dbReference type="OrthoDB" id="6631577at2"/>
<sequence length="189" mass="21390">MRKEPRSTLHSQRKVPVIDRISELVRRHPSRSAAARTWGININTLNSYYKNELSPPIPRDNLLARIAESEGVSLEWLKNGEMESPKTPISSDGLSELLSFLTDEERHQLTMVLTRKGVETILYLLDENNLLLLQQPDTLKAHMIQEYITGTHQEREATTASTTNKVCARANEEQATSKSLTTTRPRKAG</sequence>
<dbReference type="Gene3D" id="1.10.260.40">
    <property type="entry name" value="lambda repressor-like DNA-binding domains"/>
    <property type="match status" value="1"/>
</dbReference>
<dbReference type="AlphaFoldDB" id="A0A2X4UPU6"/>
<gene>
    <name evidence="2" type="ORF">NCTC12151_00317</name>
</gene>
<keyword evidence="3" id="KW-1185">Reference proteome</keyword>
<dbReference type="RefSeq" id="WP_071783422.1">
    <property type="nucleotide sequence ID" value="NZ_LR698987.1"/>
</dbReference>
<evidence type="ECO:0000256" key="1">
    <source>
        <dbReference type="SAM" id="MobiDB-lite"/>
    </source>
</evidence>
<dbReference type="InterPro" id="IPR010982">
    <property type="entry name" value="Lambda_DNA-bd_dom_sf"/>
</dbReference>
<dbReference type="KEGG" id="lri:NCTC12151_00317"/>
<dbReference type="Proteomes" id="UP000249005">
    <property type="component" value="Chromosome 1"/>
</dbReference>
<evidence type="ECO:0000313" key="3">
    <source>
        <dbReference type="Proteomes" id="UP000249005"/>
    </source>
</evidence>
<protein>
    <recommendedName>
        <fullName evidence="4">Bacteriophage CI repressor helix-turn-helix domain</fullName>
    </recommendedName>
</protein>
<dbReference type="EMBL" id="LS483470">
    <property type="protein sequence ID" value="SQI35020.1"/>
    <property type="molecule type" value="Genomic_DNA"/>
</dbReference>
<evidence type="ECO:0000313" key="2">
    <source>
        <dbReference type="EMBL" id="SQI35020.1"/>
    </source>
</evidence>
<evidence type="ECO:0008006" key="4">
    <source>
        <dbReference type="Google" id="ProtNLM"/>
    </source>
</evidence>
<name>A0A2X4UPU6_9GAMM</name>